<dbReference type="InterPro" id="IPR004305">
    <property type="entry name" value="Thiaminase-2/PQQC"/>
</dbReference>
<proteinExistence type="predicted"/>
<dbReference type="InterPro" id="IPR004399">
    <property type="entry name" value="HMP/HMP-P_kinase_dom"/>
</dbReference>
<dbReference type="PANTHER" id="PTHR20858:SF17">
    <property type="entry name" value="HYDROXYMETHYLPYRIMIDINE_PHOSPHOMETHYLPYRIMIDINE KINASE THI20-RELATED"/>
    <property type="match status" value="1"/>
</dbReference>
<dbReference type="CDD" id="cd19367">
    <property type="entry name" value="TenA_C_ScTHI20-like"/>
    <property type="match status" value="1"/>
</dbReference>
<dbReference type="SUPFAM" id="SSF53613">
    <property type="entry name" value="Ribokinase-like"/>
    <property type="match status" value="1"/>
</dbReference>
<dbReference type="InterPro" id="IPR013749">
    <property type="entry name" value="PM/HMP-P_kinase-1"/>
</dbReference>
<gene>
    <name evidence="3" type="ORF">BD311DRAFT_756950</name>
</gene>
<dbReference type="Proteomes" id="UP000292957">
    <property type="component" value="Unassembled WGS sequence"/>
</dbReference>
<dbReference type="Gene3D" id="1.20.910.10">
    <property type="entry name" value="Heme oxygenase-like"/>
    <property type="match status" value="1"/>
</dbReference>
<evidence type="ECO:0000313" key="3">
    <source>
        <dbReference type="EMBL" id="TBU29329.1"/>
    </source>
</evidence>
<evidence type="ECO:0000259" key="2">
    <source>
        <dbReference type="Pfam" id="PF08543"/>
    </source>
</evidence>
<dbReference type="CDD" id="cd01169">
    <property type="entry name" value="HMPP_kinase"/>
    <property type="match status" value="1"/>
</dbReference>
<dbReference type="AlphaFoldDB" id="A0A4Q9MNT7"/>
<dbReference type="Gene3D" id="3.40.1190.20">
    <property type="match status" value="1"/>
</dbReference>
<dbReference type="GO" id="GO:0005829">
    <property type="term" value="C:cytosol"/>
    <property type="evidence" value="ECO:0007669"/>
    <property type="project" value="TreeGrafter"/>
</dbReference>
<sequence length="555" mass="60576">MDGTTPPAVLTIAGSDSSGGAGIQADLKAFTAFGCYGTSVITALTAQNTKGVQGVHPTPPEFLEQQLRAVLEDIDIKSIKTGMLYDAENTRRVASTLRAHFEDTARIPPLIVDPVAVSTSGHTLLHPEAVDVMAKELFPLAALITPNKPEAELLLSRKEGSADARIETLEDMLSASERLLALGPKAVLVKGGHISLTLADVRKVVASRPDLAVVQENFLGENMEILQVNEQVLNARPLVVDVLREAKSVTLFVSPRIESMNTHGTGCTLAAAIASVLSKGEPMLEAVRQATIFTHVGIETAFPVGKGHGPLNHMHMLTRKLVPPPRPSNPHPLTRILIQSSKRTWKEYVEHDFVKQLAQGTLPKECFLHFIKQDYLYLKYYARAYGLLIAKSATYTSIQSATQTIMNIITEVTTHKSFCALWGISEAELSATPESPSTTAYGAYLLDIGLQGDSAKLIMALAACLLGYGEVGLWLKKEAAKPNSWVKLKGNQYLKWIEDYSGENYQAAVKLGIETIETLAVDNAPNARQFHEWCVIWEKCTRLEKGFWDASLNLL</sequence>
<dbReference type="EMBL" id="ML143414">
    <property type="protein sequence ID" value="TBU29329.1"/>
    <property type="molecule type" value="Genomic_DNA"/>
</dbReference>
<dbReference type="Pfam" id="PF08543">
    <property type="entry name" value="Phos_pyr_kin"/>
    <property type="match status" value="1"/>
</dbReference>
<dbReference type="SUPFAM" id="SSF48613">
    <property type="entry name" value="Heme oxygenase-like"/>
    <property type="match status" value="1"/>
</dbReference>
<feature type="domain" description="Thiaminase-2/PQQC" evidence="1">
    <location>
        <begin position="342"/>
        <end position="553"/>
    </location>
</feature>
<evidence type="ECO:0000259" key="1">
    <source>
        <dbReference type="Pfam" id="PF03070"/>
    </source>
</evidence>
<dbReference type="GO" id="GO:0008902">
    <property type="term" value="F:hydroxymethylpyrimidine kinase activity"/>
    <property type="evidence" value="ECO:0007669"/>
    <property type="project" value="TreeGrafter"/>
</dbReference>
<dbReference type="InterPro" id="IPR029056">
    <property type="entry name" value="Ribokinase-like"/>
</dbReference>
<protein>
    <submittedName>
        <fullName evidence="3">Phosphomethylpyrimidine kinase-domain-containing protein</fullName>
    </submittedName>
</protein>
<name>A0A4Q9MNT7_9APHY</name>
<organism evidence="3">
    <name type="scientific">Dichomitus squalens</name>
    <dbReference type="NCBI Taxonomy" id="114155"/>
    <lineage>
        <taxon>Eukaryota</taxon>
        <taxon>Fungi</taxon>
        <taxon>Dikarya</taxon>
        <taxon>Basidiomycota</taxon>
        <taxon>Agaricomycotina</taxon>
        <taxon>Agaricomycetes</taxon>
        <taxon>Polyporales</taxon>
        <taxon>Polyporaceae</taxon>
        <taxon>Dichomitus</taxon>
    </lineage>
</organism>
<dbReference type="NCBIfam" id="TIGR00097">
    <property type="entry name" value="HMP-P_kinase"/>
    <property type="match status" value="1"/>
</dbReference>
<accession>A0A4Q9MNT7</accession>
<dbReference type="OrthoDB" id="10028886at2759"/>
<dbReference type="GO" id="GO:0008972">
    <property type="term" value="F:phosphomethylpyrimidine kinase activity"/>
    <property type="evidence" value="ECO:0007669"/>
    <property type="project" value="InterPro"/>
</dbReference>
<dbReference type="GO" id="GO:0009228">
    <property type="term" value="P:thiamine biosynthetic process"/>
    <property type="evidence" value="ECO:0007669"/>
    <property type="project" value="InterPro"/>
</dbReference>
<reference evidence="3" key="1">
    <citation type="submission" date="2019-01" db="EMBL/GenBank/DDBJ databases">
        <title>Draft genome sequences of three monokaryotic isolates of the white-rot basidiomycete fungus Dichomitus squalens.</title>
        <authorList>
            <consortium name="DOE Joint Genome Institute"/>
            <person name="Lopez S.C."/>
            <person name="Andreopoulos B."/>
            <person name="Pangilinan J."/>
            <person name="Lipzen A."/>
            <person name="Riley R."/>
            <person name="Ahrendt S."/>
            <person name="Ng V."/>
            <person name="Barry K."/>
            <person name="Daum C."/>
            <person name="Grigoriev I.V."/>
            <person name="Hilden K.S."/>
            <person name="Makela M.R."/>
            <person name="de Vries R.P."/>
        </authorList>
    </citation>
    <scope>NUCLEOTIDE SEQUENCE [LARGE SCALE GENOMIC DNA]</scope>
    <source>
        <strain evidence="3">OM18370.1</strain>
    </source>
</reference>
<dbReference type="InterPro" id="IPR016084">
    <property type="entry name" value="Haem_Oase-like_multi-hlx"/>
</dbReference>
<feature type="domain" description="Pyridoxamine kinase/Phosphomethylpyrimidine kinase" evidence="2">
    <location>
        <begin position="16"/>
        <end position="312"/>
    </location>
</feature>
<dbReference type="PANTHER" id="PTHR20858">
    <property type="entry name" value="PHOSPHOMETHYLPYRIMIDINE KINASE"/>
    <property type="match status" value="1"/>
</dbReference>
<keyword evidence="3" id="KW-0418">Kinase</keyword>
<dbReference type="Pfam" id="PF03070">
    <property type="entry name" value="TENA_THI-4"/>
    <property type="match status" value="1"/>
</dbReference>
<keyword evidence="3" id="KW-0808">Transferase</keyword>